<organism evidence="1 2">
    <name type="scientific">Vairimorpha ceranae</name>
    <dbReference type="NCBI Taxonomy" id="40302"/>
    <lineage>
        <taxon>Eukaryota</taxon>
        <taxon>Fungi</taxon>
        <taxon>Fungi incertae sedis</taxon>
        <taxon>Microsporidia</taxon>
        <taxon>Nosematidae</taxon>
        <taxon>Vairimorpha</taxon>
    </lineage>
</organism>
<comment type="caution">
    <text evidence="1">The sequence shown here is derived from an EMBL/GenBank/DDBJ whole genome shotgun (WGS) entry which is preliminary data.</text>
</comment>
<dbReference type="Proteomes" id="UP000034350">
    <property type="component" value="Unassembled WGS sequence"/>
</dbReference>
<dbReference type="AlphaFoldDB" id="A0A0F9W857"/>
<protein>
    <submittedName>
        <fullName evidence="1">Uncharacterized protein</fullName>
    </submittedName>
</protein>
<dbReference type="VEuPathDB" id="MicrosporidiaDB:AAJ76_1790001624"/>
<dbReference type="RefSeq" id="XP_024329653.1">
    <property type="nucleotide sequence ID" value="XM_024474258.1"/>
</dbReference>
<evidence type="ECO:0000313" key="1">
    <source>
        <dbReference type="EMBL" id="KKO73911.1"/>
    </source>
</evidence>
<dbReference type="EMBL" id="JPQZ01000179">
    <property type="protein sequence ID" value="KKO73911.1"/>
    <property type="molecule type" value="Genomic_DNA"/>
</dbReference>
<keyword evidence="2" id="KW-1185">Reference proteome</keyword>
<proteinExistence type="predicted"/>
<accession>A0A0F9W857</accession>
<evidence type="ECO:0000313" key="2">
    <source>
        <dbReference type="Proteomes" id="UP000034350"/>
    </source>
</evidence>
<reference evidence="1 2" key="1">
    <citation type="journal article" date="2015" name="Environ. Microbiol.">
        <title>Genome analyses suggest the presence of polyploidy and recent human-driven expansions in eight global populations of the honeybee pathogen Nosema ceranae.</title>
        <authorList>
            <person name="Pelin A."/>
            <person name="Selman M."/>
            <person name="Aris-Brosou S."/>
            <person name="Farinelli L."/>
            <person name="Corradi N."/>
        </authorList>
    </citation>
    <scope>NUCLEOTIDE SEQUENCE [LARGE SCALE GENOMIC DNA]</scope>
    <source>
        <strain evidence="1 2">PA08 1199</strain>
    </source>
</reference>
<sequence length="47" mass="5569">MLYNRRQIPCLKACAPASHRTEILPSKQTRLKMLSCKNYPLYLIIYK</sequence>
<name>A0A0F9W857_9MICR</name>
<gene>
    <name evidence="1" type="ORF">AAJ76_1790001624</name>
</gene>
<dbReference type="GeneID" id="36319173"/>